<dbReference type="EMBL" id="SDMP01000003">
    <property type="protein sequence ID" value="RYR68075.1"/>
    <property type="molecule type" value="Genomic_DNA"/>
</dbReference>
<dbReference type="PANTHER" id="PTHR33527">
    <property type="entry name" value="OS07G0274300 PROTEIN"/>
    <property type="match status" value="1"/>
</dbReference>
<organism evidence="1 2">
    <name type="scientific">Arachis hypogaea</name>
    <name type="common">Peanut</name>
    <dbReference type="NCBI Taxonomy" id="3818"/>
    <lineage>
        <taxon>Eukaryota</taxon>
        <taxon>Viridiplantae</taxon>
        <taxon>Streptophyta</taxon>
        <taxon>Embryophyta</taxon>
        <taxon>Tracheophyta</taxon>
        <taxon>Spermatophyta</taxon>
        <taxon>Magnoliopsida</taxon>
        <taxon>eudicotyledons</taxon>
        <taxon>Gunneridae</taxon>
        <taxon>Pentapetalae</taxon>
        <taxon>rosids</taxon>
        <taxon>fabids</taxon>
        <taxon>Fabales</taxon>
        <taxon>Fabaceae</taxon>
        <taxon>Papilionoideae</taxon>
        <taxon>50 kb inversion clade</taxon>
        <taxon>dalbergioids sensu lato</taxon>
        <taxon>Dalbergieae</taxon>
        <taxon>Pterocarpus clade</taxon>
        <taxon>Arachis</taxon>
    </lineage>
</organism>
<name>A0A445DY00_ARAHY</name>
<dbReference type="PANTHER" id="PTHR33527:SF14">
    <property type="entry name" value="OS07G0274300 PROTEIN"/>
    <property type="match status" value="1"/>
</dbReference>
<keyword evidence="2" id="KW-1185">Reference proteome</keyword>
<gene>
    <name evidence="1" type="ORF">Ahy_A03g014536</name>
</gene>
<sequence length="141" mass="16567">MPWYRVEEREVREFLTMAYGDCIEALYMKEVQHPNHQSLFARIVFRRASTINVMLKGATKRYMRRTGMPTVLGLSCRVQPRLSSASMTKMYGSKSLCQKFQLLVRISKYDGIVMSRKPNNEEGMGEERQLLERVRAYFLED</sequence>
<protein>
    <submittedName>
        <fullName evidence="1">Uncharacterized protein</fullName>
    </submittedName>
</protein>
<comment type="caution">
    <text evidence="1">The sequence shown here is derived from an EMBL/GenBank/DDBJ whole genome shotgun (WGS) entry which is preliminary data.</text>
</comment>
<accession>A0A445DY00</accession>
<dbReference type="AlphaFoldDB" id="A0A445DY00"/>
<proteinExistence type="predicted"/>
<evidence type="ECO:0000313" key="1">
    <source>
        <dbReference type="EMBL" id="RYR68075.1"/>
    </source>
</evidence>
<reference evidence="1 2" key="1">
    <citation type="submission" date="2019-01" db="EMBL/GenBank/DDBJ databases">
        <title>Sequencing of cultivated peanut Arachis hypogaea provides insights into genome evolution and oil improvement.</title>
        <authorList>
            <person name="Chen X."/>
        </authorList>
    </citation>
    <scope>NUCLEOTIDE SEQUENCE [LARGE SCALE GENOMIC DNA]</scope>
    <source>
        <strain evidence="2">cv. Fuhuasheng</strain>
        <tissue evidence="1">Leaves</tissue>
    </source>
</reference>
<dbReference type="Proteomes" id="UP000289738">
    <property type="component" value="Chromosome A03"/>
</dbReference>
<evidence type="ECO:0000313" key="2">
    <source>
        <dbReference type="Proteomes" id="UP000289738"/>
    </source>
</evidence>